<dbReference type="SUPFAM" id="SSF55729">
    <property type="entry name" value="Acyl-CoA N-acyltransferases (Nat)"/>
    <property type="match status" value="1"/>
</dbReference>
<accession>A0ABY1P885</accession>
<reference evidence="2 3" key="1">
    <citation type="submission" date="2017-05" db="EMBL/GenBank/DDBJ databases">
        <authorList>
            <person name="Varghese N."/>
            <person name="Submissions S."/>
        </authorList>
    </citation>
    <scope>NUCLEOTIDE SEQUENCE [LARGE SCALE GENOMIC DNA]</scope>
    <source>
        <strain evidence="2 3">DSM 15949</strain>
    </source>
</reference>
<dbReference type="Proteomes" id="UP001157914">
    <property type="component" value="Unassembled WGS sequence"/>
</dbReference>
<dbReference type="EMBL" id="FXTT01000004">
    <property type="protein sequence ID" value="SMP28777.1"/>
    <property type="molecule type" value="Genomic_DNA"/>
</dbReference>
<dbReference type="Pfam" id="PF13480">
    <property type="entry name" value="Acetyltransf_6"/>
    <property type="match status" value="1"/>
</dbReference>
<gene>
    <name evidence="2" type="ORF">SAMN06265374_3009</name>
</gene>
<dbReference type="InterPro" id="IPR016181">
    <property type="entry name" value="Acyl_CoA_acyltransferase"/>
</dbReference>
<dbReference type="RefSeq" id="WP_283404568.1">
    <property type="nucleotide sequence ID" value="NZ_BAAAEA010000004.1"/>
</dbReference>
<evidence type="ECO:0000259" key="1">
    <source>
        <dbReference type="Pfam" id="PF13480"/>
    </source>
</evidence>
<organism evidence="2 3">
    <name type="scientific">Roseibium denhamense</name>
    <dbReference type="NCBI Taxonomy" id="76305"/>
    <lineage>
        <taxon>Bacteria</taxon>
        <taxon>Pseudomonadati</taxon>
        <taxon>Pseudomonadota</taxon>
        <taxon>Alphaproteobacteria</taxon>
        <taxon>Hyphomicrobiales</taxon>
        <taxon>Stappiaceae</taxon>
        <taxon>Roseibium</taxon>
    </lineage>
</organism>
<dbReference type="InterPro" id="IPR038740">
    <property type="entry name" value="BioF2-like_GNAT_dom"/>
</dbReference>
<evidence type="ECO:0000313" key="2">
    <source>
        <dbReference type="EMBL" id="SMP28777.1"/>
    </source>
</evidence>
<protein>
    <submittedName>
        <fullName evidence="2">Acetyltransferase (GNAT) domain-containing protein</fullName>
    </submittedName>
</protein>
<proteinExistence type="predicted"/>
<name>A0ABY1P885_9HYPH</name>
<comment type="caution">
    <text evidence="2">The sequence shown here is derived from an EMBL/GenBank/DDBJ whole genome shotgun (WGS) entry which is preliminary data.</text>
</comment>
<evidence type="ECO:0000313" key="3">
    <source>
        <dbReference type="Proteomes" id="UP001157914"/>
    </source>
</evidence>
<sequence>MTADPKMSSSLEVFSLNPLKAGPHETLWQELADTSIDPNPFFTPGFLQAYLRDMSVSPVRLVGVRDKVSSRWLAAAPVGRRRNGLVLPMTGTWATEYAPLGTPLLHDQANEAVLRLFLEAATGQSGTLAIPYLPVTSKTATRFKDAFQNGACWSVRSERAGQIGGADEAVSPTAGLSAKRRKEMRRLLRRLEDHGRVTFDSLVAGQAIAGFEAFLTLEEAGWKGRIGTALNSRPQTAAFARSAIRAKAENGGVRIDQLWAGDTLVAALVLFVEQGQVYSWKIAFDERFAKYSPGAQIAVYAARQNLGLEGFQGADSLAVSGHQMIEPLWRGRVETGTLLIGSGPLTRLRQTALGADLAVNHKLRKIGRSLRKKLQP</sequence>
<keyword evidence="3" id="KW-1185">Reference proteome</keyword>
<feature type="domain" description="BioF2-like acetyltransferase" evidence="1">
    <location>
        <begin position="178"/>
        <end position="311"/>
    </location>
</feature>